<dbReference type="HOGENOM" id="CLU_000680_32_1_1"/>
<evidence type="ECO:0008006" key="3">
    <source>
        <dbReference type="Google" id="ProtNLM"/>
    </source>
</evidence>
<dbReference type="PANTHER" id="PTHR47027:SF8">
    <property type="entry name" value="RIBONUCLEASE H"/>
    <property type="match status" value="1"/>
</dbReference>
<protein>
    <recommendedName>
        <fullName evidence="3">Endonuclease-reverse transcriptase</fullName>
    </recommendedName>
</protein>
<dbReference type="Proteomes" id="UP000008672">
    <property type="component" value="Unassembled WGS sequence"/>
</dbReference>
<evidence type="ECO:0000313" key="1">
    <source>
        <dbReference type="Ensembl" id="ENSLACP00000014666.1"/>
    </source>
</evidence>
<dbReference type="STRING" id="7897.ENSLACP00000014666"/>
<name>H3AYE5_LATCH</name>
<dbReference type="EMBL" id="AFYH01099065">
    <property type="status" value="NOT_ANNOTATED_CDS"/>
    <property type="molecule type" value="Genomic_DNA"/>
</dbReference>
<dbReference type="OMA" id="VESFEMW"/>
<dbReference type="PANTHER" id="PTHR47027">
    <property type="entry name" value="REVERSE TRANSCRIPTASE DOMAIN-CONTAINING PROTEIN"/>
    <property type="match status" value="1"/>
</dbReference>
<dbReference type="GeneTree" id="ENSGT00940000162286"/>
<evidence type="ECO:0000313" key="2">
    <source>
        <dbReference type="Proteomes" id="UP000008672"/>
    </source>
</evidence>
<dbReference type="Ensembl" id="ENSLACT00000014768.1">
    <property type="protein sequence ID" value="ENSLACP00000014666.1"/>
    <property type="gene ID" value="ENSLACG00000012907.1"/>
</dbReference>
<dbReference type="eggNOG" id="ENOG502S9Y3">
    <property type="taxonomic scope" value="Eukaryota"/>
</dbReference>
<sequence length="157" mass="18660">MEIVSHFKYLGSIVREDGKCEQDIKTRIGMARTTLRKMKTLWKNRNISTQTKIRLVKALIWPVATFGCESWTLTKMLMKKIESCEMVSYRQAMKIPWTAKLTNEEVLQRAHETRNLLTSVTSRKLRHFRHMMRRECLEKDVILGRVPRKRGRGRLKR</sequence>
<keyword evidence="2" id="KW-1185">Reference proteome</keyword>
<organism evidence="1 2">
    <name type="scientific">Latimeria chalumnae</name>
    <name type="common">Coelacanth</name>
    <dbReference type="NCBI Taxonomy" id="7897"/>
    <lineage>
        <taxon>Eukaryota</taxon>
        <taxon>Metazoa</taxon>
        <taxon>Chordata</taxon>
        <taxon>Craniata</taxon>
        <taxon>Vertebrata</taxon>
        <taxon>Euteleostomi</taxon>
        <taxon>Coelacanthiformes</taxon>
        <taxon>Coelacanthidae</taxon>
        <taxon>Latimeria</taxon>
    </lineage>
</organism>
<proteinExistence type="predicted"/>
<reference evidence="2" key="1">
    <citation type="submission" date="2011-08" db="EMBL/GenBank/DDBJ databases">
        <title>The draft genome of Latimeria chalumnae.</title>
        <authorList>
            <person name="Di Palma F."/>
            <person name="Alfoldi J."/>
            <person name="Johnson J."/>
            <person name="Berlin A."/>
            <person name="Gnerre S."/>
            <person name="Jaffe D."/>
            <person name="MacCallum I."/>
            <person name="Young S."/>
            <person name="Walker B.J."/>
            <person name="Lander E."/>
            <person name="Lindblad-Toh K."/>
        </authorList>
    </citation>
    <scope>NUCLEOTIDE SEQUENCE [LARGE SCALE GENOMIC DNA]</scope>
    <source>
        <strain evidence="2">Wild caught</strain>
    </source>
</reference>
<accession>H3AYE5</accession>
<dbReference type="AlphaFoldDB" id="H3AYE5"/>
<reference evidence="1" key="2">
    <citation type="submission" date="2025-08" db="UniProtKB">
        <authorList>
            <consortium name="Ensembl"/>
        </authorList>
    </citation>
    <scope>IDENTIFICATION</scope>
</reference>
<dbReference type="InParanoid" id="H3AYE5"/>
<reference evidence="1" key="3">
    <citation type="submission" date="2025-09" db="UniProtKB">
        <authorList>
            <consortium name="Ensembl"/>
        </authorList>
    </citation>
    <scope>IDENTIFICATION</scope>
</reference>